<organism evidence="1 2">
    <name type="scientific">Bacillus cereus</name>
    <dbReference type="NCBI Taxonomy" id="1396"/>
    <lineage>
        <taxon>Bacteria</taxon>
        <taxon>Bacillati</taxon>
        <taxon>Bacillota</taxon>
        <taxon>Bacilli</taxon>
        <taxon>Bacillales</taxon>
        <taxon>Bacillaceae</taxon>
        <taxon>Bacillus</taxon>
        <taxon>Bacillus cereus group</taxon>
    </lineage>
</organism>
<dbReference type="AlphaFoldDB" id="A0A164LDC8"/>
<sequence>MTKFFEVGPRVDVKVKVNKEDFKANKKKALMDAFQDGNAYICNGENSFVVNPWDPNIPDADELNGEFHFELPVMRILSEGFFDKRIKELQSEIDKVYPLISDDSLKPQDPDDYAKADKEYEVLVARLNEVESMKTYLTNAKL</sequence>
<name>A0A164LDC8_BACCE</name>
<gene>
    <name evidence="1" type="ORF">B4088_5436</name>
</gene>
<evidence type="ECO:0000313" key="1">
    <source>
        <dbReference type="EMBL" id="KZD55691.1"/>
    </source>
</evidence>
<dbReference type="Proteomes" id="UP000076482">
    <property type="component" value="Unassembled WGS sequence"/>
</dbReference>
<reference evidence="1 2" key="1">
    <citation type="submission" date="2015-09" db="EMBL/GenBank/DDBJ databases">
        <title>Bacillus cereus food isolates.</title>
        <authorList>
            <person name="Boekhorst J."/>
        </authorList>
    </citation>
    <scope>NUCLEOTIDE SEQUENCE [LARGE SCALE GENOMIC DNA]</scope>
    <source>
        <strain evidence="1 2">B4088</strain>
    </source>
</reference>
<dbReference type="EMBL" id="LJKE01000104">
    <property type="protein sequence ID" value="KZD55691.1"/>
    <property type="molecule type" value="Genomic_DNA"/>
</dbReference>
<protein>
    <submittedName>
        <fullName evidence="1">Uncharacterized protein</fullName>
    </submittedName>
</protein>
<proteinExistence type="predicted"/>
<dbReference type="PATRIC" id="fig|1396.535.peg.6005"/>
<evidence type="ECO:0000313" key="2">
    <source>
        <dbReference type="Proteomes" id="UP000076482"/>
    </source>
</evidence>
<accession>A0A164LDC8</accession>
<dbReference type="RefSeq" id="WP_063262952.1">
    <property type="nucleotide sequence ID" value="NZ_LJKE01000104.1"/>
</dbReference>
<comment type="caution">
    <text evidence="1">The sequence shown here is derived from an EMBL/GenBank/DDBJ whole genome shotgun (WGS) entry which is preliminary data.</text>
</comment>